<comment type="caution">
    <text evidence="2">The sequence shown here is derived from an EMBL/GenBank/DDBJ whole genome shotgun (WGS) entry which is preliminary data.</text>
</comment>
<accession>Q4DG97</accession>
<dbReference type="InterPro" id="IPR038095">
    <property type="entry name" value="Costars_sf"/>
</dbReference>
<dbReference type="Proteomes" id="UP000002296">
    <property type="component" value="Unassembled WGS sequence"/>
</dbReference>
<feature type="compositionally biased region" description="Acidic residues" evidence="1">
    <location>
        <begin position="231"/>
        <end position="251"/>
    </location>
</feature>
<evidence type="ECO:0000313" key="3">
    <source>
        <dbReference type="Proteomes" id="UP000002296"/>
    </source>
</evidence>
<keyword evidence="3" id="KW-1185">Reference proteome</keyword>
<dbReference type="Gene3D" id="1.10.10.1540">
    <property type="entry name" value="Costar domain"/>
    <property type="match status" value="1"/>
</dbReference>
<evidence type="ECO:0008006" key="4">
    <source>
        <dbReference type="Google" id="ProtNLM"/>
    </source>
</evidence>
<dbReference type="KEGG" id="tcr:506457.90"/>
<organism evidence="2 3">
    <name type="scientific">Trypanosoma cruzi (strain CL Brener)</name>
    <dbReference type="NCBI Taxonomy" id="353153"/>
    <lineage>
        <taxon>Eukaryota</taxon>
        <taxon>Discoba</taxon>
        <taxon>Euglenozoa</taxon>
        <taxon>Kinetoplastea</taxon>
        <taxon>Metakinetoplastina</taxon>
        <taxon>Trypanosomatida</taxon>
        <taxon>Trypanosomatidae</taxon>
        <taxon>Trypanosoma</taxon>
        <taxon>Schizotrypanum</taxon>
    </lineage>
</organism>
<feature type="region of interest" description="Disordered" evidence="1">
    <location>
        <begin position="135"/>
        <end position="258"/>
    </location>
</feature>
<evidence type="ECO:0000313" key="2">
    <source>
        <dbReference type="EMBL" id="EAN91551.1"/>
    </source>
</evidence>
<protein>
    <recommendedName>
        <fullName evidence="4">Costars domain-containing protein</fullName>
    </recommendedName>
</protein>
<gene>
    <name evidence="2" type="ORF">Tc00.1047053506457.90</name>
</gene>
<feature type="compositionally biased region" description="Acidic residues" evidence="1">
    <location>
        <begin position="201"/>
        <end position="223"/>
    </location>
</feature>
<sequence>MVELIIDTNADIDLLLRELQRLNGSLKKIDAGRGAVLLWGEIYSDSTLQDLFQERLASVMSAAKKQRAIHFPRERLLIGNYEEVEVELLAPHLRILPESAIRSKSKQEERKAAFKEAKLRALEAHKEKMLRLAMQGIDLPSGKSGRPQTTAGGAAERVEENGLNPPPAPPIGGDGGDVIAEVEGNKSDDNLLPPPPPPPPADDDDDDESESVEKEVDDDEEDPPPPPPPPPEDDDDDGEESDEDDEDDEDPPPPPPPE</sequence>
<reference evidence="2 3" key="1">
    <citation type="journal article" date="2005" name="Science">
        <title>The genome sequence of Trypanosoma cruzi, etiologic agent of Chagas disease.</title>
        <authorList>
            <person name="El-Sayed N.M."/>
            <person name="Myler P.J."/>
            <person name="Bartholomeu D.C."/>
            <person name="Nilsson D."/>
            <person name="Aggarwal G."/>
            <person name="Tran A.N."/>
            <person name="Ghedin E."/>
            <person name="Worthey E.A."/>
            <person name="Delcher A.L."/>
            <person name="Blandin G."/>
            <person name="Westenberger S.J."/>
            <person name="Caler E."/>
            <person name="Cerqueira G.C."/>
            <person name="Branche C."/>
            <person name="Haas B."/>
            <person name="Anupama A."/>
            <person name="Arner E."/>
            <person name="Aslund L."/>
            <person name="Attipoe P."/>
            <person name="Bontempi E."/>
            <person name="Bringaud F."/>
            <person name="Burton P."/>
            <person name="Cadag E."/>
            <person name="Campbell D.A."/>
            <person name="Carrington M."/>
            <person name="Crabtree J."/>
            <person name="Darban H."/>
            <person name="da Silveira J.F."/>
            <person name="de Jong P."/>
            <person name="Edwards K."/>
            <person name="Englund P.T."/>
            <person name="Fazelina G."/>
            <person name="Feldblyum T."/>
            <person name="Ferella M."/>
            <person name="Frasch A.C."/>
            <person name="Gull K."/>
            <person name="Horn D."/>
            <person name="Hou L."/>
            <person name="Huang Y."/>
            <person name="Kindlund E."/>
            <person name="Klingbeil M."/>
            <person name="Kluge S."/>
            <person name="Koo H."/>
            <person name="Lacerda D."/>
            <person name="Levin M.J."/>
            <person name="Lorenzi H."/>
            <person name="Louie T."/>
            <person name="Machado C.R."/>
            <person name="McCulloch R."/>
            <person name="McKenna A."/>
            <person name="Mizuno Y."/>
            <person name="Mottram J.C."/>
            <person name="Nelson S."/>
            <person name="Ochaya S."/>
            <person name="Osoegawa K."/>
            <person name="Pai G."/>
            <person name="Parsons M."/>
            <person name="Pentony M."/>
            <person name="Pettersson U."/>
            <person name="Pop M."/>
            <person name="Ramirez J.L."/>
            <person name="Rinta J."/>
            <person name="Robertson L."/>
            <person name="Salzberg S.L."/>
            <person name="Sanchez D.O."/>
            <person name="Seyler A."/>
            <person name="Sharma R."/>
            <person name="Shetty J."/>
            <person name="Simpson A.J."/>
            <person name="Sisk E."/>
            <person name="Tammi M.T."/>
            <person name="Tarleton R."/>
            <person name="Teixeira S."/>
            <person name="Van Aken S."/>
            <person name="Vogt C."/>
            <person name="Ward P.N."/>
            <person name="Wickstead B."/>
            <person name="Wortman J."/>
            <person name="White O."/>
            <person name="Fraser C.M."/>
            <person name="Stuart K.D."/>
            <person name="Andersson B."/>
        </authorList>
    </citation>
    <scope>NUCLEOTIDE SEQUENCE [LARGE SCALE GENOMIC DNA]</scope>
    <source>
        <strain evidence="2 3">CL Brener</strain>
    </source>
</reference>
<dbReference type="InParanoid" id="Q4DG97"/>
<dbReference type="RefSeq" id="XP_813402.1">
    <property type="nucleotide sequence ID" value="XM_808309.1"/>
</dbReference>
<dbReference type="EMBL" id="AAHK01000516">
    <property type="protein sequence ID" value="EAN91551.1"/>
    <property type="molecule type" value="Genomic_DNA"/>
</dbReference>
<dbReference type="AlphaFoldDB" id="Q4DG97"/>
<dbReference type="GeneID" id="3544750"/>
<name>Q4DG97_TRYCC</name>
<proteinExistence type="predicted"/>
<dbReference type="PaxDb" id="353153-Q4DG97"/>
<evidence type="ECO:0000256" key="1">
    <source>
        <dbReference type="SAM" id="MobiDB-lite"/>
    </source>
</evidence>